<proteinExistence type="predicted"/>
<name>A0ABQ4G494_9ACTN</name>
<organism evidence="1 2">
    <name type="scientific">Microbispora corallina</name>
    <dbReference type="NCBI Taxonomy" id="83302"/>
    <lineage>
        <taxon>Bacteria</taxon>
        <taxon>Bacillati</taxon>
        <taxon>Actinomycetota</taxon>
        <taxon>Actinomycetes</taxon>
        <taxon>Streptosporangiales</taxon>
        <taxon>Streptosporangiaceae</taxon>
        <taxon>Microbispora</taxon>
    </lineage>
</organism>
<reference evidence="1 2" key="1">
    <citation type="submission" date="2021-01" db="EMBL/GenBank/DDBJ databases">
        <title>Whole genome shotgun sequence of Microbispora corallina NBRC 16416.</title>
        <authorList>
            <person name="Komaki H."/>
            <person name="Tamura T."/>
        </authorList>
    </citation>
    <scope>NUCLEOTIDE SEQUENCE [LARGE SCALE GENOMIC DNA]</scope>
    <source>
        <strain evidence="1 2">NBRC 16416</strain>
    </source>
</reference>
<sequence length="71" mass="7845">MPAPAAIIRITEGRDRVSARLTATRTARPRAAVVPRVFRLRIPSTSLHRSTLSIAYDINTRKVGKHALALE</sequence>
<keyword evidence="2" id="KW-1185">Reference proteome</keyword>
<accession>A0ABQ4G494</accession>
<evidence type="ECO:0000313" key="1">
    <source>
        <dbReference type="EMBL" id="GIH41871.1"/>
    </source>
</evidence>
<comment type="caution">
    <text evidence="1">The sequence shown here is derived from an EMBL/GenBank/DDBJ whole genome shotgun (WGS) entry which is preliminary data.</text>
</comment>
<gene>
    <name evidence="1" type="ORF">Mco01_48710</name>
</gene>
<dbReference type="EMBL" id="BOOC01000026">
    <property type="protein sequence ID" value="GIH41871.1"/>
    <property type="molecule type" value="Genomic_DNA"/>
</dbReference>
<dbReference type="Proteomes" id="UP000603904">
    <property type="component" value="Unassembled WGS sequence"/>
</dbReference>
<protein>
    <submittedName>
        <fullName evidence="1">Uncharacterized protein</fullName>
    </submittedName>
</protein>
<evidence type="ECO:0000313" key="2">
    <source>
        <dbReference type="Proteomes" id="UP000603904"/>
    </source>
</evidence>